<proteinExistence type="predicted"/>
<reference evidence="1 2" key="1">
    <citation type="submission" date="2017-07" db="EMBL/GenBank/DDBJ databases">
        <title>Genomes of Fischerella (Mastigocladus) sp. strains.</title>
        <authorList>
            <person name="Miller S.R."/>
        </authorList>
    </citation>
    <scope>NUCLEOTIDE SEQUENCE [LARGE SCALE GENOMIC DNA]</scope>
    <source>
        <strain evidence="1 2">CCMEE 5318</strain>
    </source>
</reference>
<name>A0A2N6LNY3_9CYAN</name>
<feature type="non-terminal residue" evidence="1">
    <location>
        <position position="100"/>
    </location>
</feature>
<sequence length="100" mass="11690">MTKTLPILDFRLDDLEEVTTKVYLAQSLGISRQTLYNYHDLAALYIDGFSQNYPRVGDKAYTRNGLNKYQVWVLGKLIYEGMRLTYKVLEAKLEDPEYTE</sequence>
<organism evidence="1 2">
    <name type="scientific">Fischerella thermalis CCMEE 5318</name>
    <dbReference type="NCBI Taxonomy" id="2019666"/>
    <lineage>
        <taxon>Bacteria</taxon>
        <taxon>Bacillati</taxon>
        <taxon>Cyanobacteriota</taxon>
        <taxon>Cyanophyceae</taxon>
        <taxon>Nostocales</taxon>
        <taxon>Hapalosiphonaceae</taxon>
        <taxon>Fischerella</taxon>
    </lineage>
</organism>
<accession>A0A2N6LNY3</accession>
<gene>
    <name evidence="1" type="ORF">CEN46_01680</name>
</gene>
<evidence type="ECO:0000313" key="1">
    <source>
        <dbReference type="EMBL" id="PMB27380.1"/>
    </source>
</evidence>
<dbReference type="Proteomes" id="UP000235081">
    <property type="component" value="Unassembled WGS sequence"/>
</dbReference>
<dbReference type="EMBL" id="NMQE01000037">
    <property type="protein sequence ID" value="PMB27380.1"/>
    <property type="molecule type" value="Genomic_DNA"/>
</dbReference>
<dbReference type="AlphaFoldDB" id="A0A2N6LNY3"/>
<comment type="caution">
    <text evidence="1">The sequence shown here is derived from an EMBL/GenBank/DDBJ whole genome shotgun (WGS) entry which is preliminary data.</text>
</comment>
<evidence type="ECO:0000313" key="2">
    <source>
        <dbReference type="Proteomes" id="UP000235081"/>
    </source>
</evidence>
<protein>
    <submittedName>
        <fullName evidence="1">Uncharacterized protein</fullName>
    </submittedName>
</protein>
<dbReference type="RefSeq" id="WP_102180185.1">
    <property type="nucleotide sequence ID" value="NZ_NMQE01000037.1"/>
</dbReference>